<keyword evidence="1" id="KW-0472">Membrane</keyword>
<dbReference type="EMBL" id="JADOES010000025">
    <property type="protein sequence ID" value="MBT9316393.1"/>
    <property type="molecule type" value="Genomic_DNA"/>
</dbReference>
<proteinExistence type="predicted"/>
<dbReference type="RefSeq" id="WP_215609461.1">
    <property type="nucleotide sequence ID" value="NZ_JADOES010000025.1"/>
</dbReference>
<evidence type="ECO:0000313" key="3">
    <source>
        <dbReference type="Proteomes" id="UP000717364"/>
    </source>
</evidence>
<dbReference type="Proteomes" id="UP000717364">
    <property type="component" value="Unassembled WGS sequence"/>
</dbReference>
<reference evidence="2" key="2">
    <citation type="journal article" date="2021" name="Mar. Drugs">
        <title>Genome Reduction and Secondary Metabolism of the Marine Sponge-Associated Cyanobacterium Leptothoe.</title>
        <authorList>
            <person name="Konstantinou D."/>
            <person name="Popin R.V."/>
            <person name="Fewer D.P."/>
            <person name="Sivonen K."/>
            <person name="Gkelis S."/>
        </authorList>
    </citation>
    <scope>NUCLEOTIDE SEQUENCE</scope>
    <source>
        <strain evidence="2">TAU-MAC 1115</strain>
    </source>
</reference>
<evidence type="ECO:0000313" key="2">
    <source>
        <dbReference type="EMBL" id="MBT9316393.1"/>
    </source>
</evidence>
<name>A0A947GJY7_9CYAN</name>
<keyword evidence="1" id="KW-0812">Transmembrane</keyword>
<evidence type="ECO:0000256" key="1">
    <source>
        <dbReference type="SAM" id="Phobius"/>
    </source>
</evidence>
<organism evidence="2 3">
    <name type="scientific">Leptothoe spongobia TAU-MAC 1115</name>
    <dbReference type="NCBI Taxonomy" id="1967444"/>
    <lineage>
        <taxon>Bacteria</taxon>
        <taxon>Bacillati</taxon>
        <taxon>Cyanobacteriota</taxon>
        <taxon>Cyanophyceae</taxon>
        <taxon>Nodosilineales</taxon>
        <taxon>Cymatolegaceae</taxon>
        <taxon>Leptothoe</taxon>
        <taxon>Leptothoe spongobia</taxon>
    </lineage>
</organism>
<keyword evidence="1" id="KW-1133">Transmembrane helix</keyword>
<comment type="caution">
    <text evidence="2">The sequence shown here is derived from an EMBL/GenBank/DDBJ whole genome shotgun (WGS) entry which is preliminary data.</text>
</comment>
<dbReference type="AlphaFoldDB" id="A0A947GJY7"/>
<gene>
    <name evidence="2" type="ORF">IXB50_13255</name>
</gene>
<accession>A0A947GJY7</accession>
<reference evidence="2" key="1">
    <citation type="submission" date="2020-11" db="EMBL/GenBank/DDBJ databases">
        <authorList>
            <person name="Konstantinou D."/>
            <person name="Gkelis S."/>
            <person name="Popin R."/>
            <person name="Fewer D."/>
            <person name="Sivonen K."/>
        </authorList>
    </citation>
    <scope>NUCLEOTIDE SEQUENCE</scope>
    <source>
        <strain evidence="2">TAU-MAC 1115</strain>
    </source>
</reference>
<feature type="transmembrane region" description="Helical" evidence="1">
    <location>
        <begin position="15"/>
        <end position="34"/>
    </location>
</feature>
<keyword evidence="3" id="KW-1185">Reference proteome</keyword>
<protein>
    <submittedName>
        <fullName evidence="2">Uncharacterized protein</fullName>
    </submittedName>
</protein>
<sequence>MQGSTEQKAGQKIKLWTWLVAAGVAWTAGFVYNVHLGGEPRWLKDLYQKKAVAAEAIEEPKLLVTGGSGAHYTINSEIIAEAIERPVVNLGIDGPVGLDVILPTALQHVDPGDIVLLVPEYLILLDEDGLGERSGPFAIATGQGLNQVPPKQLVRDWIGIGVPSLRALVKSTSDLIQLGKFSGYYDDPLTVAGDPTVDKQRQGDWWQLSIRQSVTAHSIKRIEQFRSEVEAQGGELILSLPWVYGDNTDTTKANIRKTAEDLEDIAPLLYDAETLNIQSDVTIFADTHYHLTTEGRVVRSQQLAQQLQEILLP</sequence>